<feature type="signal peptide" evidence="1">
    <location>
        <begin position="1"/>
        <end position="21"/>
    </location>
</feature>
<proteinExistence type="predicted"/>
<accession>A0A7Y8Y3E3</accession>
<organism evidence="2 3">
    <name type="scientific">Flavobacterium agri</name>
    <dbReference type="NCBI Taxonomy" id="2743471"/>
    <lineage>
        <taxon>Bacteria</taxon>
        <taxon>Pseudomonadati</taxon>
        <taxon>Bacteroidota</taxon>
        <taxon>Flavobacteriia</taxon>
        <taxon>Flavobacteriales</taxon>
        <taxon>Flavobacteriaceae</taxon>
        <taxon>Flavobacterium</taxon>
    </lineage>
</organism>
<sequence>MTRLTYIRITFFLIFSGCIQAQQNKNASVSFTEKIKVHVNASALVSGETLYYKMFCVDRDGKPSTLSRIAYVTLVSSDKKAVFTQKLLLENGSGEGDFFIPASLASGMYKLIGYTRWMVDKPASLYFQTDLAIVDPFTSSVKNALKNVPVMNPTASKSGEITLAKNAWTQREKVTLGLKLPNGNYALSVRKKDTLSSVVKANTEMASNEFKLSEKNNLPEVRGEIISGKVTSKNAEAVNDIVISLSIPGKNFATKIARTRADGSFIFTLENAYLQKEAVVQIVGDKKEAFEVQLDGLPQPDFSTLQFPDYPINAFAKNTLREHAVASQIENAYHLHRKDSIRAFPTSKAFYEPSGTVFALDAYTRFPTVAETITEVVEETYYTKKDGKYELHVREHLEGYDPIGASLVIVDGIWLPDPTELFDYPAKNIEKFTIIPGYYYLGSEGFNGLISVATKDGNYEPKSKGGFIFKDKLPRPFAPKEYFTQDYSAKSDERIPDYRYQLAWIPNLDSSKTEVSFYASDVKGTFEAVVEGVSQDGLPVFSTIEFEVK</sequence>
<dbReference type="Proteomes" id="UP000535020">
    <property type="component" value="Unassembled WGS sequence"/>
</dbReference>
<name>A0A7Y8Y3E3_9FLAO</name>
<evidence type="ECO:0008006" key="4">
    <source>
        <dbReference type="Google" id="ProtNLM"/>
    </source>
</evidence>
<evidence type="ECO:0000313" key="2">
    <source>
        <dbReference type="EMBL" id="NYA71772.1"/>
    </source>
</evidence>
<feature type="chain" id="PRO_5030738703" description="MG2 domain-containing protein" evidence="1">
    <location>
        <begin position="22"/>
        <end position="549"/>
    </location>
</feature>
<dbReference type="RefSeq" id="WP_176006582.1">
    <property type="nucleotide sequence ID" value="NZ_JABWMI010000014.1"/>
</dbReference>
<dbReference type="AlphaFoldDB" id="A0A7Y8Y3E3"/>
<gene>
    <name evidence="2" type="ORF">HZF10_12635</name>
</gene>
<evidence type="ECO:0000256" key="1">
    <source>
        <dbReference type="SAM" id="SignalP"/>
    </source>
</evidence>
<keyword evidence="3" id="KW-1185">Reference proteome</keyword>
<protein>
    <recommendedName>
        <fullName evidence="4">MG2 domain-containing protein</fullName>
    </recommendedName>
</protein>
<evidence type="ECO:0000313" key="3">
    <source>
        <dbReference type="Proteomes" id="UP000535020"/>
    </source>
</evidence>
<reference evidence="2 3" key="1">
    <citation type="submission" date="2020-07" db="EMBL/GenBank/DDBJ databases">
        <authorList>
            <person name="Sun Q."/>
        </authorList>
    </citation>
    <scope>NUCLEOTIDE SEQUENCE [LARGE SCALE GENOMIC DNA]</scope>
    <source>
        <strain evidence="2 3">MAH-1</strain>
    </source>
</reference>
<dbReference type="EMBL" id="JACBJI010000005">
    <property type="protein sequence ID" value="NYA71772.1"/>
    <property type="molecule type" value="Genomic_DNA"/>
</dbReference>
<keyword evidence="1" id="KW-0732">Signal</keyword>
<comment type="caution">
    <text evidence="2">The sequence shown here is derived from an EMBL/GenBank/DDBJ whole genome shotgun (WGS) entry which is preliminary data.</text>
</comment>